<dbReference type="PANTHER" id="PTHR48083:SF5">
    <property type="entry name" value="NRGC PROTEIN"/>
    <property type="match status" value="1"/>
</dbReference>
<dbReference type="InterPro" id="IPR050741">
    <property type="entry name" value="Acyl-CoA_dehydrogenase"/>
</dbReference>
<gene>
    <name evidence="5" type="ORF">CLV43_110176</name>
</gene>
<sequence length="368" mass="38157">MFESAVAVSAVAREFARDTEAGRALAPPVLAAAKEAGLLRSGLPEELGGPAASPEAILRSAETVARGDASAGWCVSIAATSSLLSAYLPPEGAREVFGPPDVVAAGVWAPRGTAKAVDGGVVVSGQWAFCSGIPHADWLFAGCVLDGVGLRVAAIPKAELEVLDTWYTGGLRGTGSHDCVAREVFVPRHRVLSVLDGPLDDSPLYRFPVFGFFALSIAVAALGNARGAVDDLIALAGGKRSMGSSKSLAERAQTQADVARAEASLRAADLLVFDAVDRAWQEAQGSDPVSVAARMGVRLAATHATRTSAEVVTAMHDLAGGAAIYQDSPLQRRLRDAHTATAHFQVNAASYELSGRLLLGLPTRTEQL</sequence>
<dbReference type="PIRSF" id="PIRSF016578">
    <property type="entry name" value="HsaA"/>
    <property type="match status" value="1"/>
</dbReference>
<evidence type="ECO:0000313" key="5">
    <source>
        <dbReference type="EMBL" id="PRY37365.1"/>
    </source>
</evidence>
<dbReference type="Gene3D" id="1.10.540.10">
    <property type="entry name" value="Acyl-CoA dehydrogenase/oxidase, N-terminal domain"/>
    <property type="match status" value="1"/>
</dbReference>
<dbReference type="SUPFAM" id="SSF56645">
    <property type="entry name" value="Acyl-CoA dehydrogenase NM domain-like"/>
    <property type="match status" value="1"/>
</dbReference>
<dbReference type="GO" id="GO:0005737">
    <property type="term" value="C:cytoplasm"/>
    <property type="evidence" value="ECO:0007669"/>
    <property type="project" value="TreeGrafter"/>
</dbReference>
<keyword evidence="1" id="KW-0560">Oxidoreductase</keyword>
<dbReference type="InterPro" id="IPR046373">
    <property type="entry name" value="Acyl-CoA_Oxase/DH_mid-dom_sf"/>
</dbReference>
<evidence type="ECO:0000259" key="3">
    <source>
        <dbReference type="Pfam" id="PF02771"/>
    </source>
</evidence>
<name>A0A2T0SVC4_9PSEU</name>
<comment type="similarity">
    <text evidence="2">Belongs to the HpaH/HsaA monooxygenase family.</text>
</comment>
<dbReference type="InterPro" id="IPR013107">
    <property type="entry name" value="Acyl-CoA_DH_C"/>
</dbReference>
<evidence type="ECO:0000313" key="6">
    <source>
        <dbReference type="Proteomes" id="UP000239494"/>
    </source>
</evidence>
<dbReference type="AlphaFoldDB" id="A0A2T0SVC4"/>
<comment type="caution">
    <text evidence="5">The sequence shown here is derived from an EMBL/GenBank/DDBJ whole genome shotgun (WGS) entry which is preliminary data.</text>
</comment>
<proteinExistence type="inferred from homology"/>
<dbReference type="InterPro" id="IPR013786">
    <property type="entry name" value="AcylCoA_DH/ox_N"/>
</dbReference>
<feature type="domain" description="Acyl-CoA dehydrogenase C-terminal" evidence="4">
    <location>
        <begin position="216"/>
        <end position="347"/>
    </location>
</feature>
<dbReference type="Gene3D" id="2.40.110.10">
    <property type="entry name" value="Butyryl-CoA Dehydrogenase, subunit A, domain 2"/>
    <property type="match status" value="1"/>
</dbReference>
<dbReference type="Gene3D" id="1.20.140.10">
    <property type="entry name" value="Butyryl-CoA Dehydrogenase, subunit A, domain 3"/>
    <property type="match status" value="1"/>
</dbReference>
<reference evidence="5 6" key="1">
    <citation type="submission" date="2018-03" db="EMBL/GenBank/DDBJ databases">
        <title>Genomic Encyclopedia of Archaeal and Bacterial Type Strains, Phase II (KMG-II): from individual species to whole genera.</title>
        <authorList>
            <person name="Goeker M."/>
        </authorList>
    </citation>
    <scope>NUCLEOTIDE SEQUENCE [LARGE SCALE GENOMIC DNA]</scope>
    <source>
        <strain evidence="5 6">DSM 44720</strain>
    </source>
</reference>
<accession>A0A2T0SVC4</accession>
<dbReference type="SUPFAM" id="SSF47203">
    <property type="entry name" value="Acyl-CoA dehydrogenase C-terminal domain-like"/>
    <property type="match status" value="1"/>
</dbReference>
<dbReference type="GO" id="GO:0050660">
    <property type="term" value="F:flavin adenine dinucleotide binding"/>
    <property type="evidence" value="ECO:0007669"/>
    <property type="project" value="InterPro"/>
</dbReference>
<dbReference type="Pfam" id="PF08028">
    <property type="entry name" value="Acyl-CoA_dh_2"/>
    <property type="match status" value="1"/>
</dbReference>
<dbReference type="Proteomes" id="UP000239494">
    <property type="component" value="Unassembled WGS sequence"/>
</dbReference>
<dbReference type="Pfam" id="PF02771">
    <property type="entry name" value="Acyl-CoA_dh_N"/>
    <property type="match status" value="1"/>
</dbReference>
<feature type="domain" description="Acyl-CoA dehydrogenase/oxidase N-terminal" evidence="3">
    <location>
        <begin position="15"/>
        <end position="78"/>
    </location>
</feature>
<dbReference type="EMBL" id="PVTF01000010">
    <property type="protein sequence ID" value="PRY37365.1"/>
    <property type="molecule type" value="Genomic_DNA"/>
</dbReference>
<dbReference type="InterPro" id="IPR009100">
    <property type="entry name" value="AcylCoA_DH/oxidase_NM_dom_sf"/>
</dbReference>
<evidence type="ECO:0000256" key="1">
    <source>
        <dbReference type="ARBA" id="ARBA00023002"/>
    </source>
</evidence>
<evidence type="ECO:0000259" key="4">
    <source>
        <dbReference type="Pfam" id="PF08028"/>
    </source>
</evidence>
<dbReference type="GO" id="GO:0033539">
    <property type="term" value="P:fatty acid beta-oxidation using acyl-CoA dehydrogenase"/>
    <property type="evidence" value="ECO:0007669"/>
    <property type="project" value="TreeGrafter"/>
</dbReference>
<keyword evidence="6" id="KW-1185">Reference proteome</keyword>
<dbReference type="RefSeq" id="WP_170156099.1">
    <property type="nucleotide sequence ID" value="NZ_PVTF01000010.1"/>
</dbReference>
<protein>
    <submittedName>
        <fullName evidence="5">Alkylation response protein AidB-like acyl-CoA dehydrogenase</fullName>
    </submittedName>
</protein>
<dbReference type="GO" id="GO:0003995">
    <property type="term" value="F:acyl-CoA dehydrogenase activity"/>
    <property type="evidence" value="ECO:0007669"/>
    <property type="project" value="TreeGrafter"/>
</dbReference>
<dbReference type="InterPro" id="IPR036250">
    <property type="entry name" value="AcylCo_DH-like_C"/>
</dbReference>
<evidence type="ECO:0000256" key="2">
    <source>
        <dbReference type="ARBA" id="ARBA00049661"/>
    </source>
</evidence>
<organism evidence="5 6">
    <name type="scientific">Umezawaea tangerina</name>
    <dbReference type="NCBI Taxonomy" id="84725"/>
    <lineage>
        <taxon>Bacteria</taxon>
        <taxon>Bacillati</taxon>
        <taxon>Actinomycetota</taxon>
        <taxon>Actinomycetes</taxon>
        <taxon>Pseudonocardiales</taxon>
        <taxon>Pseudonocardiaceae</taxon>
        <taxon>Umezawaea</taxon>
    </lineage>
</organism>
<dbReference type="PANTHER" id="PTHR48083">
    <property type="entry name" value="MEDIUM-CHAIN SPECIFIC ACYL-COA DEHYDROGENASE, MITOCHONDRIAL-RELATED"/>
    <property type="match status" value="1"/>
</dbReference>
<dbReference type="InterPro" id="IPR037069">
    <property type="entry name" value="AcylCoA_DH/ox_N_sf"/>
</dbReference>